<reference evidence="1 2" key="1">
    <citation type="submission" date="2014-07" db="EMBL/GenBank/DDBJ databases">
        <title>Unique and conserved regions in Vibrio harveyi and related species in comparison with the shrimp pathogen Vibrio harveyi CAIM 1792.</title>
        <authorList>
            <person name="Espinoza-Valles I."/>
            <person name="Vora G."/>
            <person name="Leekitcharoenphon P."/>
            <person name="Ussery D."/>
            <person name="Hoj L."/>
            <person name="Gomez-Gil B."/>
        </authorList>
    </citation>
    <scope>NUCLEOTIDE SEQUENCE [LARGE SCALE GENOMIC DNA]</scope>
    <source>
        <strain evidence="2">CAIM 1854 / LMG 25443</strain>
    </source>
</reference>
<name>A0A0C1YS14_9VIBR</name>
<accession>A0A0C1YS14</accession>
<proteinExistence type="predicted"/>
<evidence type="ECO:0000313" key="1">
    <source>
        <dbReference type="EMBL" id="KIF46859.1"/>
    </source>
</evidence>
<comment type="caution">
    <text evidence="1">The sequence shown here is derived from an EMBL/GenBank/DDBJ whole genome shotgun (WGS) entry which is preliminary data.</text>
</comment>
<dbReference type="EMBL" id="JPRD01000070">
    <property type="protein sequence ID" value="KIF46859.1"/>
    <property type="molecule type" value="Genomic_DNA"/>
</dbReference>
<dbReference type="AlphaFoldDB" id="A0A0C1YS14"/>
<dbReference type="PATRIC" id="fig|1229493.5.peg.5504"/>
<sequence>MVAPYCSVLKQHTEFQASLTLERFISKLRARVDKRIWWILVSDLTLEQQEQLLELLLPRPNQRLSVLEKLRTSLVNANSKTINKEVQRLIEVRKYHFP</sequence>
<protein>
    <submittedName>
        <fullName evidence="1">Uncharacterized protein</fullName>
    </submittedName>
</protein>
<dbReference type="Proteomes" id="UP000031586">
    <property type="component" value="Unassembled WGS sequence"/>
</dbReference>
<organism evidence="1 2">
    <name type="scientific">Vibrio owensii CAIM 1854 = LMG 25443</name>
    <dbReference type="NCBI Taxonomy" id="1229493"/>
    <lineage>
        <taxon>Bacteria</taxon>
        <taxon>Pseudomonadati</taxon>
        <taxon>Pseudomonadota</taxon>
        <taxon>Gammaproteobacteria</taxon>
        <taxon>Vibrionales</taxon>
        <taxon>Vibrionaceae</taxon>
        <taxon>Vibrio</taxon>
    </lineage>
</organism>
<gene>
    <name evidence="1" type="ORF">H735_28425</name>
</gene>
<evidence type="ECO:0000313" key="2">
    <source>
        <dbReference type="Proteomes" id="UP000031586"/>
    </source>
</evidence>